<dbReference type="EC" id="2.3.1.225" evidence="10"/>
<comment type="caution">
    <text evidence="13">The sequence shown here is derived from an EMBL/GenBank/DDBJ whole genome shotgun (WGS) entry which is preliminary data.</text>
</comment>
<dbReference type="GO" id="GO:0016020">
    <property type="term" value="C:membrane"/>
    <property type="evidence" value="ECO:0007669"/>
    <property type="project" value="UniProtKB-SubCell"/>
</dbReference>
<dbReference type="PANTHER" id="PTHR22883">
    <property type="entry name" value="ZINC FINGER DHHC DOMAIN CONTAINING PROTEIN"/>
    <property type="match status" value="1"/>
</dbReference>
<evidence type="ECO:0000259" key="12">
    <source>
        <dbReference type="Pfam" id="PF01529"/>
    </source>
</evidence>
<feature type="region of interest" description="Disordered" evidence="11">
    <location>
        <begin position="425"/>
        <end position="501"/>
    </location>
</feature>
<keyword evidence="7" id="KW-0449">Lipoprotein</keyword>
<evidence type="ECO:0000256" key="8">
    <source>
        <dbReference type="ARBA" id="ARBA00023315"/>
    </source>
</evidence>
<keyword evidence="8 10" id="KW-0012">Acyltransferase</keyword>
<organism evidence="13 14">
    <name type="scientific">Absidia repens</name>
    <dbReference type="NCBI Taxonomy" id="90262"/>
    <lineage>
        <taxon>Eukaryota</taxon>
        <taxon>Fungi</taxon>
        <taxon>Fungi incertae sedis</taxon>
        <taxon>Mucoromycota</taxon>
        <taxon>Mucoromycotina</taxon>
        <taxon>Mucoromycetes</taxon>
        <taxon>Mucorales</taxon>
        <taxon>Cunninghamellaceae</taxon>
        <taxon>Absidia</taxon>
    </lineage>
</organism>
<keyword evidence="5 10" id="KW-0472">Membrane</keyword>
<feature type="compositionally biased region" description="Polar residues" evidence="11">
    <location>
        <begin position="361"/>
        <end position="370"/>
    </location>
</feature>
<evidence type="ECO:0000256" key="5">
    <source>
        <dbReference type="ARBA" id="ARBA00023136"/>
    </source>
</evidence>
<comment type="catalytic activity">
    <reaction evidence="9 10">
        <text>L-cysteinyl-[protein] + hexadecanoyl-CoA = S-hexadecanoyl-L-cysteinyl-[protein] + CoA</text>
        <dbReference type="Rhea" id="RHEA:36683"/>
        <dbReference type="Rhea" id="RHEA-COMP:10131"/>
        <dbReference type="Rhea" id="RHEA-COMP:11032"/>
        <dbReference type="ChEBI" id="CHEBI:29950"/>
        <dbReference type="ChEBI" id="CHEBI:57287"/>
        <dbReference type="ChEBI" id="CHEBI:57379"/>
        <dbReference type="ChEBI" id="CHEBI:74151"/>
        <dbReference type="EC" id="2.3.1.225"/>
    </reaction>
</comment>
<dbReference type="GO" id="GO:0019706">
    <property type="term" value="F:protein-cysteine S-palmitoyltransferase activity"/>
    <property type="evidence" value="ECO:0007669"/>
    <property type="project" value="UniProtKB-EC"/>
</dbReference>
<sequence length="573" mass="65359">MPLSIPFLRRQSICTYTNTPSASSSTIIPHHERNDWQRRHGYQAPYDTYLILQWITSFALDFIFYFFLIHFITPLPTGQLDAAWALVNDWPLIDQDGPASSSWLWASHARQVMAMICIGIKALSVVTSFIETEDPVIQANPTPRSKTYVRKYGLSVIDSYTSICGICRIKVPKTTRHCKMCNKCIGGMDHHCKWLNCCIGQANYKFFIVLVTCAFISLVWYSSLALYVVFLCFYRKNVFMIHVIQMLQTTQAAIVPETMSSMYYLFSIIATCVALLVIFALVAMIRLLGFHIRLAFLNMTTIEFISQPKHRSTLYDDDTTDDEDNDDADDDYYYYSDDSDYNNDKGQGVEDETDDNPWRRSWSTNASGSPKQEGHVMGVLNSWTQKTFRRLAGHRYGRLVNGRRNGGFRRPMQWFGQCTSTVFGVKRQSSSSNERRRRRRRQMYRSSRTGSGGGRRKLQDSPTSTRNDVNLEEILATRTIRPTATLDEDGPDYDDDMGLDTDMLDEGYMAGSKYPWENDNEYNDSHLLSPLGGSSSNATSSLQPSKAARLLDISDSEARMYQASRSPDTISID</sequence>
<dbReference type="Pfam" id="PF01529">
    <property type="entry name" value="DHHC"/>
    <property type="match status" value="1"/>
</dbReference>
<evidence type="ECO:0000313" key="14">
    <source>
        <dbReference type="Proteomes" id="UP000193560"/>
    </source>
</evidence>
<comment type="domain">
    <text evidence="10">The DHHC domain is required for palmitoyltransferase activity.</text>
</comment>
<dbReference type="InterPro" id="IPR001594">
    <property type="entry name" value="Palmitoyltrfase_DHHC"/>
</dbReference>
<keyword evidence="2 10" id="KW-0808">Transferase</keyword>
<keyword evidence="4 10" id="KW-1133">Transmembrane helix</keyword>
<reference evidence="13 14" key="1">
    <citation type="submission" date="2016-07" db="EMBL/GenBank/DDBJ databases">
        <title>Pervasive Adenine N6-methylation of Active Genes in Fungi.</title>
        <authorList>
            <consortium name="DOE Joint Genome Institute"/>
            <person name="Mondo S.J."/>
            <person name="Dannebaum R.O."/>
            <person name="Kuo R.C."/>
            <person name="Labutti K."/>
            <person name="Haridas S."/>
            <person name="Kuo A."/>
            <person name="Salamov A."/>
            <person name="Ahrendt S.R."/>
            <person name="Lipzen A."/>
            <person name="Sullivan W."/>
            <person name="Andreopoulos W.B."/>
            <person name="Clum A."/>
            <person name="Lindquist E."/>
            <person name="Daum C."/>
            <person name="Ramamoorthy G.K."/>
            <person name="Gryganskyi A."/>
            <person name="Culley D."/>
            <person name="Magnuson J.K."/>
            <person name="James T.Y."/>
            <person name="O'Malley M.A."/>
            <person name="Stajich J.E."/>
            <person name="Spatafora J.W."/>
            <person name="Visel A."/>
            <person name="Grigoriev I.V."/>
        </authorList>
    </citation>
    <scope>NUCLEOTIDE SEQUENCE [LARGE SCALE GENOMIC DNA]</scope>
    <source>
        <strain evidence="13 14">NRRL 1336</strain>
    </source>
</reference>
<gene>
    <name evidence="13" type="ORF">BCR42DRAFT_399375</name>
</gene>
<evidence type="ECO:0000256" key="11">
    <source>
        <dbReference type="SAM" id="MobiDB-lite"/>
    </source>
</evidence>
<feature type="transmembrane region" description="Helical" evidence="10">
    <location>
        <begin position="262"/>
        <end position="289"/>
    </location>
</feature>
<dbReference type="EMBL" id="MCGE01000001">
    <property type="protein sequence ID" value="ORZ25098.1"/>
    <property type="molecule type" value="Genomic_DNA"/>
</dbReference>
<comment type="subcellular location">
    <subcellularLocation>
        <location evidence="1">Membrane</location>
        <topology evidence="1">Multi-pass membrane protein</topology>
    </subcellularLocation>
</comment>
<dbReference type="Proteomes" id="UP000193560">
    <property type="component" value="Unassembled WGS sequence"/>
</dbReference>
<evidence type="ECO:0000313" key="13">
    <source>
        <dbReference type="EMBL" id="ORZ25098.1"/>
    </source>
</evidence>
<feature type="compositionally biased region" description="Acidic residues" evidence="11">
    <location>
        <begin position="486"/>
        <end position="501"/>
    </location>
</feature>
<evidence type="ECO:0000256" key="7">
    <source>
        <dbReference type="ARBA" id="ARBA00023288"/>
    </source>
</evidence>
<accession>A0A1X2IZW6</accession>
<dbReference type="AlphaFoldDB" id="A0A1X2IZW6"/>
<feature type="domain" description="Palmitoyltransferase DHHC" evidence="12">
    <location>
        <begin position="161"/>
        <end position="307"/>
    </location>
</feature>
<name>A0A1X2IZW6_9FUNG</name>
<protein>
    <recommendedName>
        <fullName evidence="10">Palmitoyltransferase</fullName>
        <ecNumber evidence="10">2.3.1.225</ecNumber>
    </recommendedName>
</protein>
<dbReference type="PROSITE" id="PS50216">
    <property type="entry name" value="DHHC"/>
    <property type="match status" value="1"/>
</dbReference>
<evidence type="ECO:0000256" key="1">
    <source>
        <dbReference type="ARBA" id="ARBA00004141"/>
    </source>
</evidence>
<feature type="region of interest" description="Disordered" evidence="11">
    <location>
        <begin position="334"/>
        <end position="375"/>
    </location>
</feature>
<dbReference type="GO" id="GO:0005783">
    <property type="term" value="C:endoplasmic reticulum"/>
    <property type="evidence" value="ECO:0007669"/>
    <property type="project" value="TreeGrafter"/>
</dbReference>
<evidence type="ECO:0000256" key="4">
    <source>
        <dbReference type="ARBA" id="ARBA00022989"/>
    </source>
</evidence>
<evidence type="ECO:0000256" key="3">
    <source>
        <dbReference type="ARBA" id="ARBA00022692"/>
    </source>
</evidence>
<dbReference type="OrthoDB" id="9909019at2759"/>
<keyword evidence="6" id="KW-0564">Palmitate</keyword>
<feature type="region of interest" description="Disordered" evidence="11">
    <location>
        <begin position="525"/>
        <end position="545"/>
    </location>
</feature>
<comment type="similarity">
    <text evidence="10">Belongs to the DHHC palmitoyltransferase family.</text>
</comment>
<dbReference type="GO" id="GO:0005794">
    <property type="term" value="C:Golgi apparatus"/>
    <property type="evidence" value="ECO:0007669"/>
    <property type="project" value="TreeGrafter"/>
</dbReference>
<dbReference type="GO" id="GO:0006612">
    <property type="term" value="P:protein targeting to membrane"/>
    <property type="evidence" value="ECO:0007669"/>
    <property type="project" value="TreeGrafter"/>
</dbReference>
<keyword evidence="14" id="KW-1185">Reference proteome</keyword>
<feature type="transmembrane region" description="Helical" evidence="10">
    <location>
        <begin position="206"/>
        <end position="231"/>
    </location>
</feature>
<dbReference type="InterPro" id="IPR039859">
    <property type="entry name" value="PFA4/ZDH16/20/ERF2-like"/>
</dbReference>
<evidence type="ECO:0000256" key="9">
    <source>
        <dbReference type="ARBA" id="ARBA00048048"/>
    </source>
</evidence>
<evidence type="ECO:0000256" key="10">
    <source>
        <dbReference type="RuleBase" id="RU079119"/>
    </source>
</evidence>
<proteinExistence type="inferred from homology"/>
<evidence type="ECO:0000256" key="6">
    <source>
        <dbReference type="ARBA" id="ARBA00023139"/>
    </source>
</evidence>
<feature type="transmembrane region" description="Helical" evidence="10">
    <location>
        <begin position="48"/>
        <end position="72"/>
    </location>
</feature>
<dbReference type="STRING" id="90262.A0A1X2IZW6"/>
<evidence type="ECO:0000256" key="2">
    <source>
        <dbReference type="ARBA" id="ARBA00022679"/>
    </source>
</evidence>
<keyword evidence="3 10" id="KW-0812">Transmembrane</keyword>
<feature type="compositionally biased region" description="Low complexity" evidence="11">
    <location>
        <begin position="525"/>
        <end position="536"/>
    </location>
</feature>